<comment type="caution">
    <text evidence="2">The sequence shown here is derived from an EMBL/GenBank/DDBJ whole genome shotgun (WGS) entry which is preliminary data.</text>
</comment>
<dbReference type="EMBL" id="CAHIKZ030000739">
    <property type="protein sequence ID" value="CAE1236261.1"/>
    <property type="molecule type" value="Genomic_DNA"/>
</dbReference>
<evidence type="ECO:0000313" key="2">
    <source>
        <dbReference type="EMBL" id="CAE1236261.1"/>
    </source>
</evidence>
<evidence type="ECO:0000256" key="1">
    <source>
        <dbReference type="SAM" id="SignalP"/>
    </source>
</evidence>
<protein>
    <submittedName>
        <fullName evidence="2">Uncharacterized protein</fullName>
    </submittedName>
</protein>
<sequence>MLLLYLFWAGPGRFPPLAWTARLGGNAVVVSVLGRALARPDSYPPLGQLALGGNAVVVSVLGGPGRFLPAAWTARLGGNAVVVSVLGWAGPIPTRCLEARLGGNAVVVSVLGWAGPIPTAAWTARLGGNAVVVSVLGWARPIPTRFLDSSPWRKCCCCICSGSEPGRFLPAAWTARPWRKCCCCICSGSQADSHPFLDSSPWRKCCCCICSGWARPIVTRCLDSSPWRKCCCYLFWVGPGRFLPPACLDRARLGWNGCCCICFGLGRPIPYPLLGQHVLGNAVVVSVLGRAGPIPTCCLDSSPWEMPLLYLFRLGRARSYPLLGQLALAEMLLFCSWLGRAGFQPAA</sequence>
<gene>
    <name evidence="2" type="ORF">SPHA_20158</name>
</gene>
<dbReference type="Proteomes" id="UP000597762">
    <property type="component" value="Unassembled WGS sequence"/>
</dbReference>
<name>A0A812BLY8_ACAPH</name>
<keyword evidence="1" id="KW-0732">Signal</keyword>
<evidence type="ECO:0000313" key="3">
    <source>
        <dbReference type="Proteomes" id="UP000597762"/>
    </source>
</evidence>
<organism evidence="2 3">
    <name type="scientific">Acanthosepion pharaonis</name>
    <name type="common">Pharaoh cuttlefish</name>
    <name type="synonym">Sepia pharaonis</name>
    <dbReference type="NCBI Taxonomy" id="158019"/>
    <lineage>
        <taxon>Eukaryota</taxon>
        <taxon>Metazoa</taxon>
        <taxon>Spiralia</taxon>
        <taxon>Lophotrochozoa</taxon>
        <taxon>Mollusca</taxon>
        <taxon>Cephalopoda</taxon>
        <taxon>Coleoidea</taxon>
        <taxon>Decapodiformes</taxon>
        <taxon>Sepiida</taxon>
        <taxon>Sepiina</taxon>
        <taxon>Sepiidae</taxon>
        <taxon>Acanthosepion</taxon>
    </lineage>
</organism>
<feature type="signal peptide" evidence="1">
    <location>
        <begin position="1"/>
        <end position="20"/>
    </location>
</feature>
<proteinExistence type="predicted"/>
<reference evidence="2" key="1">
    <citation type="submission" date="2021-01" db="EMBL/GenBank/DDBJ databases">
        <authorList>
            <person name="Li R."/>
            <person name="Bekaert M."/>
        </authorList>
    </citation>
    <scope>NUCLEOTIDE SEQUENCE</scope>
    <source>
        <strain evidence="2">Farmed</strain>
    </source>
</reference>
<keyword evidence="3" id="KW-1185">Reference proteome</keyword>
<feature type="chain" id="PRO_5032570508" evidence="1">
    <location>
        <begin position="21"/>
        <end position="347"/>
    </location>
</feature>
<accession>A0A812BLY8</accession>
<dbReference type="AlphaFoldDB" id="A0A812BLY8"/>